<reference evidence="1 2" key="1">
    <citation type="submission" date="2022-08" db="EMBL/GenBank/DDBJ databases">
        <title>Polyphasic taxonomy analysis of Qipengyuania sp.RS5-5.</title>
        <authorList>
            <person name="Xamxidin M."/>
            <person name="Wu M."/>
        </authorList>
    </citation>
    <scope>NUCLEOTIDE SEQUENCE [LARGE SCALE GENOMIC DNA]</scope>
    <source>
        <strain evidence="1 2">RS5-5</strain>
    </source>
</reference>
<gene>
    <name evidence="1" type="ORF">NSO95_11405</name>
</gene>
<dbReference type="Proteomes" id="UP001206067">
    <property type="component" value="Unassembled WGS sequence"/>
</dbReference>
<evidence type="ECO:0008006" key="3">
    <source>
        <dbReference type="Google" id="ProtNLM"/>
    </source>
</evidence>
<proteinExistence type="predicted"/>
<keyword evidence="2" id="KW-1185">Reference proteome</keyword>
<dbReference type="EMBL" id="JANKHH010000006">
    <property type="protein sequence ID" value="MCR2834554.1"/>
    <property type="molecule type" value="Genomic_DNA"/>
</dbReference>
<comment type="caution">
    <text evidence="1">The sequence shown here is derived from an EMBL/GenBank/DDBJ whole genome shotgun (WGS) entry which is preliminary data.</text>
</comment>
<protein>
    <recommendedName>
        <fullName evidence="3">DUF3617 family protein</fullName>
    </recommendedName>
</protein>
<accession>A0ABT1XTG7</accession>
<sequence length="185" mass="20602">MPHFPAFILPLALLLPQPLGDVPESEGTVAALTPDAAPKVESPVQGLIQFEAQNVPSVQYQVRVEQRVIIRISPQRPARNQLTATLPRGEIPRNMVERKIGKCLPVSGIAGVMPTKDNRLMLFMRDQRIIAANLEKACSARDYYSGFYVEPSKDGNICIERDKLQSRTGAKCELRRIRQLIAVDT</sequence>
<evidence type="ECO:0000313" key="1">
    <source>
        <dbReference type="EMBL" id="MCR2834554.1"/>
    </source>
</evidence>
<name>A0ABT1XTG7_9SPHN</name>
<organism evidence="1 2">
    <name type="scientific">Parerythrobacter lacustris</name>
    <dbReference type="NCBI Taxonomy" id="2969984"/>
    <lineage>
        <taxon>Bacteria</taxon>
        <taxon>Pseudomonadati</taxon>
        <taxon>Pseudomonadota</taxon>
        <taxon>Alphaproteobacteria</taxon>
        <taxon>Sphingomonadales</taxon>
        <taxon>Erythrobacteraceae</taxon>
        <taxon>Parerythrobacter</taxon>
    </lineage>
</organism>
<dbReference type="RefSeq" id="WP_257596386.1">
    <property type="nucleotide sequence ID" value="NZ_JANKHH010000006.1"/>
</dbReference>
<evidence type="ECO:0000313" key="2">
    <source>
        <dbReference type="Proteomes" id="UP001206067"/>
    </source>
</evidence>